<keyword evidence="2" id="KW-1185">Reference proteome</keyword>
<evidence type="ECO:0000313" key="1">
    <source>
        <dbReference type="EMBL" id="GGN81153.1"/>
    </source>
</evidence>
<evidence type="ECO:0008006" key="3">
    <source>
        <dbReference type="Google" id="ProtNLM"/>
    </source>
</evidence>
<dbReference type="RefSeq" id="WP_188716639.1">
    <property type="nucleotide sequence ID" value="NZ_BAABBD010000006.1"/>
</dbReference>
<dbReference type="Proteomes" id="UP000626982">
    <property type="component" value="Unassembled WGS sequence"/>
</dbReference>
<gene>
    <name evidence="1" type="ORF">GCM10010968_09760</name>
</gene>
<evidence type="ECO:0000313" key="2">
    <source>
        <dbReference type="Proteomes" id="UP000626982"/>
    </source>
</evidence>
<sequence>MAAEPAMRPTGETVDAVLDRVTGPRRAEADDLLELLGEVSGEEPVVWAGRIVGFGEREYRYESGHGGREPLLAFATGSRQHTVYLANDFAGRWPELVERLGTPRTSTVCLYLTRLTGVDCEALRELLRRTLDATGTDVTGETTGGSAA</sequence>
<accession>A0ABQ2KHG9</accession>
<proteinExistence type="predicted"/>
<dbReference type="EMBL" id="BMLM01000001">
    <property type="protein sequence ID" value="GGN81153.1"/>
    <property type="molecule type" value="Genomic_DNA"/>
</dbReference>
<protein>
    <recommendedName>
        <fullName evidence="3">YdhG-like domain-containing protein</fullName>
    </recommendedName>
</protein>
<comment type="caution">
    <text evidence="1">The sequence shown here is derived from an EMBL/GenBank/DDBJ whole genome shotgun (WGS) entry which is preliminary data.</text>
</comment>
<name>A0ABQ2KHG9_9MICO</name>
<reference evidence="2" key="1">
    <citation type="journal article" date="2019" name="Int. J. Syst. Evol. Microbiol.">
        <title>The Global Catalogue of Microorganisms (GCM) 10K type strain sequencing project: providing services to taxonomists for standard genome sequencing and annotation.</title>
        <authorList>
            <consortium name="The Broad Institute Genomics Platform"/>
            <consortium name="The Broad Institute Genome Sequencing Center for Infectious Disease"/>
            <person name="Wu L."/>
            <person name="Ma J."/>
        </authorList>
    </citation>
    <scope>NUCLEOTIDE SEQUENCE [LARGE SCALE GENOMIC DNA]</scope>
    <source>
        <strain evidence="2">CGMCC 1.6960</strain>
    </source>
</reference>
<organism evidence="1 2">
    <name type="scientific">Agrococcus terreus</name>
    <dbReference type="NCBI Taxonomy" id="574649"/>
    <lineage>
        <taxon>Bacteria</taxon>
        <taxon>Bacillati</taxon>
        <taxon>Actinomycetota</taxon>
        <taxon>Actinomycetes</taxon>
        <taxon>Micrococcales</taxon>
        <taxon>Microbacteriaceae</taxon>
        <taxon>Agrococcus</taxon>
    </lineage>
</organism>